<accession>A0A918GA17</accession>
<dbReference type="Proteomes" id="UP000660680">
    <property type="component" value="Unassembled WGS sequence"/>
</dbReference>
<gene>
    <name evidence="2" type="ORF">GCM10010171_14730</name>
</gene>
<keyword evidence="3" id="KW-1185">Reference proteome</keyword>
<reference evidence="2" key="2">
    <citation type="submission" date="2020-09" db="EMBL/GenBank/DDBJ databases">
        <authorList>
            <person name="Sun Q."/>
            <person name="Ohkuma M."/>
        </authorList>
    </citation>
    <scope>NUCLEOTIDE SEQUENCE</scope>
    <source>
        <strain evidence="2">JCM 3276</strain>
    </source>
</reference>
<feature type="transmembrane region" description="Helical" evidence="1">
    <location>
        <begin position="7"/>
        <end position="26"/>
    </location>
</feature>
<evidence type="ECO:0000313" key="2">
    <source>
        <dbReference type="EMBL" id="GGS22909.1"/>
    </source>
</evidence>
<reference evidence="2" key="1">
    <citation type="journal article" date="2014" name="Int. J. Syst. Evol. Microbiol.">
        <title>Complete genome sequence of Corynebacterium casei LMG S-19264T (=DSM 44701T), isolated from a smear-ripened cheese.</title>
        <authorList>
            <consortium name="US DOE Joint Genome Institute (JGI-PGF)"/>
            <person name="Walter F."/>
            <person name="Albersmeier A."/>
            <person name="Kalinowski J."/>
            <person name="Ruckert C."/>
        </authorList>
    </citation>
    <scope>NUCLEOTIDE SEQUENCE</scope>
    <source>
        <strain evidence="2">JCM 3276</strain>
    </source>
</reference>
<name>A0A918GA17_9PSEU</name>
<dbReference type="AlphaFoldDB" id="A0A918GA17"/>
<keyword evidence="1" id="KW-1133">Transmembrane helix</keyword>
<keyword evidence="1" id="KW-0472">Membrane</keyword>
<proteinExistence type="predicted"/>
<feature type="transmembrane region" description="Helical" evidence="1">
    <location>
        <begin position="46"/>
        <end position="65"/>
    </location>
</feature>
<comment type="caution">
    <text evidence="2">The sequence shown here is derived from an EMBL/GenBank/DDBJ whole genome shotgun (WGS) entry which is preliminary data.</text>
</comment>
<evidence type="ECO:0000313" key="3">
    <source>
        <dbReference type="Proteomes" id="UP000660680"/>
    </source>
</evidence>
<dbReference type="RefSeq" id="WP_189209464.1">
    <property type="nucleotide sequence ID" value="NZ_BMRB01000001.1"/>
</dbReference>
<organism evidence="2 3">
    <name type="scientific">Actinokineospora fastidiosa</name>
    <dbReference type="NCBI Taxonomy" id="1816"/>
    <lineage>
        <taxon>Bacteria</taxon>
        <taxon>Bacillati</taxon>
        <taxon>Actinomycetota</taxon>
        <taxon>Actinomycetes</taxon>
        <taxon>Pseudonocardiales</taxon>
        <taxon>Pseudonocardiaceae</taxon>
        <taxon>Actinokineospora</taxon>
    </lineage>
</organism>
<protein>
    <submittedName>
        <fullName evidence="2">Uncharacterized protein</fullName>
    </submittedName>
</protein>
<keyword evidence="1" id="KW-0812">Transmembrane</keyword>
<sequence>MERRGIEALQAVVFVVGIYEGVVPLVSRVFDWNPVLALPLRLPEPYWWIVSVAVIVVAAALLELLESRKSRA</sequence>
<dbReference type="EMBL" id="BMRB01000001">
    <property type="protein sequence ID" value="GGS22909.1"/>
    <property type="molecule type" value="Genomic_DNA"/>
</dbReference>
<evidence type="ECO:0000256" key="1">
    <source>
        <dbReference type="SAM" id="Phobius"/>
    </source>
</evidence>